<evidence type="ECO:0000256" key="2">
    <source>
        <dbReference type="ARBA" id="ARBA00022670"/>
    </source>
</evidence>
<feature type="compositionally biased region" description="Polar residues" evidence="5">
    <location>
        <begin position="126"/>
        <end position="138"/>
    </location>
</feature>
<dbReference type="AlphaFoldDB" id="U5ES07"/>
<dbReference type="FunFam" id="3.40.395.10:FF:000001">
    <property type="entry name" value="Sentrin-specific protease 1"/>
    <property type="match status" value="1"/>
</dbReference>
<dbReference type="GO" id="GO:0060255">
    <property type="term" value="P:regulation of macromolecule metabolic process"/>
    <property type="evidence" value="ECO:0007669"/>
    <property type="project" value="UniProtKB-ARBA"/>
</dbReference>
<dbReference type="GO" id="GO:0016929">
    <property type="term" value="F:deSUMOylase activity"/>
    <property type="evidence" value="ECO:0007669"/>
    <property type="project" value="TreeGrafter"/>
</dbReference>
<dbReference type="EMBL" id="GANO01003466">
    <property type="protein sequence ID" value="JAB56405.1"/>
    <property type="molecule type" value="mRNA"/>
</dbReference>
<dbReference type="SUPFAM" id="SSF54001">
    <property type="entry name" value="Cysteine proteinases"/>
    <property type="match status" value="1"/>
</dbReference>
<accession>U5ES07</accession>
<feature type="region of interest" description="Disordered" evidence="5">
    <location>
        <begin position="46"/>
        <end position="146"/>
    </location>
</feature>
<proteinExistence type="evidence at transcript level"/>
<evidence type="ECO:0000259" key="6">
    <source>
        <dbReference type="PROSITE" id="PS50600"/>
    </source>
</evidence>
<evidence type="ECO:0000256" key="3">
    <source>
        <dbReference type="ARBA" id="ARBA00022801"/>
    </source>
</evidence>
<feature type="domain" description="Ubiquitin-like protease family profile" evidence="6">
    <location>
        <begin position="356"/>
        <end position="522"/>
    </location>
</feature>
<dbReference type="PROSITE" id="PS50600">
    <property type="entry name" value="ULP_PROTEASE"/>
    <property type="match status" value="1"/>
</dbReference>
<dbReference type="InterPro" id="IPR003653">
    <property type="entry name" value="Peptidase_C48_C"/>
</dbReference>
<dbReference type="GO" id="GO:0005634">
    <property type="term" value="C:nucleus"/>
    <property type="evidence" value="ECO:0007669"/>
    <property type="project" value="TreeGrafter"/>
</dbReference>
<sequence>RRSAYFGNSSAIPQNTTNRKIFECADIEFSDDEDEDILFINNEPNRLNSTSNSEHHQHNQKHQPKTIIHPINVEGNNSALSNTKKKPLPNLLPIDKRIPSTSSGLVNGFSSEHNNKNEDNLFKKPSTIQSKQTASTSSGRRENSIANQKEYLQKQSILNTNYNYDDRAQYEQLLQALVPSLYGNRDSSIAETSRNTKQRFADYRLNTTPQLSKISFFDLSSDDDKDDDDVVETIEIPDVEPVNSLKDRLSTKRSFNLNVTDNHQKYIDLTKSRQSKILEVEKNLRELSETTKSHEKTIERKVGDVIGKFDTIVIDDDEPEIEEDVLPELTPDHMNLIKRALYGGPRNEALINKFNLSITRNDIMTLVGDNWLNDEVINFYMNLLMERGELRAAEGLPKVYAMNTFFIPNILSRGHSSVSRWTRRVDIFKYDIIPVPVHVGKVHWCMAIINLKEQTIRYYDSMGTPNNEVLRALEKYLQDEHLDKKKAKFDTSGFQIENIRDCPRQMNGSDCGVFSCMFAEFISRGREITFDQGHMQYFRQKMICEIVQGKLMI</sequence>
<reference evidence="7" key="1">
    <citation type="journal article" date="2014" name="Insect Biochem. Mol. Biol.">
        <title>An insight into the sialome of the frog biting fly, Corethrella appendiculata.</title>
        <authorList>
            <person name="Ribeiro J.M.C."/>
            <person name="Chagas A.C."/>
            <person name="Pham V.M."/>
            <person name="Lounibos L.P."/>
            <person name="Calvo E."/>
        </authorList>
    </citation>
    <scope>NUCLEOTIDE SEQUENCE</scope>
    <source>
        <tissue evidence="7">Salivary glands</tissue>
    </source>
</reference>
<keyword evidence="3" id="KW-0378">Hydrolase</keyword>
<feature type="compositionally biased region" description="Polar residues" evidence="5">
    <location>
        <begin position="99"/>
        <end position="112"/>
    </location>
</feature>
<dbReference type="GO" id="GO:0006508">
    <property type="term" value="P:proteolysis"/>
    <property type="evidence" value="ECO:0007669"/>
    <property type="project" value="UniProtKB-KW"/>
</dbReference>
<dbReference type="InterPro" id="IPR038765">
    <property type="entry name" value="Papain-like_cys_pep_sf"/>
</dbReference>
<evidence type="ECO:0000256" key="5">
    <source>
        <dbReference type="SAM" id="MobiDB-lite"/>
    </source>
</evidence>
<dbReference type="Pfam" id="PF02902">
    <property type="entry name" value="Peptidase_C48"/>
    <property type="match status" value="1"/>
</dbReference>
<evidence type="ECO:0000256" key="4">
    <source>
        <dbReference type="ARBA" id="ARBA00022807"/>
    </source>
</evidence>
<dbReference type="GO" id="GO:0016926">
    <property type="term" value="P:protein desumoylation"/>
    <property type="evidence" value="ECO:0007669"/>
    <property type="project" value="TreeGrafter"/>
</dbReference>
<evidence type="ECO:0000256" key="1">
    <source>
        <dbReference type="ARBA" id="ARBA00005234"/>
    </source>
</evidence>
<dbReference type="GO" id="GO:0080090">
    <property type="term" value="P:regulation of primary metabolic process"/>
    <property type="evidence" value="ECO:0007669"/>
    <property type="project" value="UniProtKB-ARBA"/>
</dbReference>
<evidence type="ECO:0000313" key="7">
    <source>
        <dbReference type="EMBL" id="JAB56405.1"/>
    </source>
</evidence>
<dbReference type="Gene3D" id="3.40.395.10">
    <property type="entry name" value="Adenoviral Proteinase, Chain A"/>
    <property type="match status" value="1"/>
</dbReference>
<keyword evidence="4" id="KW-0788">Thiol protease</keyword>
<organism evidence="7">
    <name type="scientific">Corethrella appendiculata</name>
    <dbReference type="NCBI Taxonomy" id="1370023"/>
    <lineage>
        <taxon>Eukaryota</taxon>
        <taxon>Metazoa</taxon>
        <taxon>Ecdysozoa</taxon>
        <taxon>Arthropoda</taxon>
        <taxon>Hexapoda</taxon>
        <taxon>Insecta</taxon>
        <taxon>Pterygota</taxon>
        <taxon>Neoptera</taxon>
        <taxon>Endopterygota</taxon>
        <taxon>Diptera</taxon>
        <taxon>Nematocera</taxon>
        <taxon>Culicoidea</taxon>
        <taxon>Chaoboridae</taxon>
        <taxon>Corethrella</taxon>
    </lineage>
</organism>
<dbReference type="PANTHER" id="PTHR12606:SF141">
    <property type="entry name" value="GH15225P-RELATED"/>
    <property type="match status" value="1"/>
</dbReference>
<feature type="compositionally biased region" description="Basic and acidic residues" evidence="5">
    <location>
        <begin position="113"/>
        <end position="122"/>
    </location>
</feature>
<comment type="similarity">
    <text evidence="1">Belongs to the peptidase C48 family.</text>
</comment>
<feature type="non-terminal residue" evidence="7">
    <location>
        <position position="1"/>
    </location>
</feature>
<keyword evidence="2 7" id="KW-0645">Protease</keyword>
<protein>
    <submittedName>
        <fullName evidence="7">Putative sentrin/sumo-specific protease</fullName>
    </submittedName>
</protein>
<name>U5ES07_9DIPT</name>
<dbReference type="PANTHER" id="PTHR12606">
    <property type="entry name" value="SENTRIN/SUMO-SPECIFIC PROTEASE"/>
    <property type="match status" value="1"/>
</dbReference>
<dbReference type="MEROPS" id="C48.A08"/>